<keyword evidence="1" id="KW-0812">Transmembrane</keyword>
<sequence length="143" mass="15059">MSSWKENGAAYLIPGGLFCAVMIPAAVMHAAAEGDSPQACAGRIADVLEGPVFYDPSAFRQEGGYTAILPASAALVWRVPSTVLHPSRRLLLVPAPDRCEPVGGRPWWVVPLESPGLLCAPQLVACFAGLGRRRIVPAGGELQ</sequence>
<dbReference type="EMBL" id="CP108057">
    <property type="protein sequence ID" value="WUO44365.1"/>
    <property type="molecule type" value="Genomic_DNA"/>
</dbReference>
<keyword evidence="3" id="KW-1185">Reference proteome</keyword>
<keyword evidence="1" id="KW-0472">Membrane</keyword>
<organism evidence="2 3">
    <name type="scientific">Streptomyces goshikiensis</name>
    <dbReference type="NCBI Taxonomy" id="1942"/>
    <lineage>
        <taxon>Bacteria</taxon>
        <taxon>Bacillati</taxon>
        <taxon>Actinomycetota</taxon>
        <taxon>Actinomycetes</taxon>
        <taxon>Kitasatosporales</taxon>
        <taxon>Streptomycetaceae</taxon>
        <taxon>Streptomyces</taxon>
    </lineage>
</organism>
<protein>
    <submittedName>
        <fullName evidence="2">Uncharacterized protein</fullName>
    </submittedName>
</protein>
<name>A0ABZ1RCB0_9ACTN</name>
<feature type="transmembrane region" description="Helical" evidence="1">
    <location>
        <begin position="12"/>
        <end position="32"/>
    </location>
</feature>
<evidence type="ECO:0000313" key="2">
    <source>
        <dbReference type="EMBL" id="WUO44365.1"/>
    </source>
</evidence>
<proteinExistence type="predicted"/>
<gene>
    <name evidence="2" type="ORF">OHU17_00205</name>
</gene>
<accession>A0ABZ1RCB0</accession>
<evidence type="ECO:0000256" key="1">
    <source>
        <dbReference type="SAM" id="Phobius"/>
    </source>
</evidence>
<reference evidence="2" key="1">
    <citation type="submission" date="2022-10" db="EMBL/GenBank/DDBJ databases">
        <title>The complete genomes of actinobacterial strains from the NBC collection.</title>
        <authorList>
            <person name="Joergensen T.S."/>
            <person name="Alvarez Arevalo M."/>
            <person name="Sterndorff E.B."/>
            <person name="Faurdal D."/>
            <person name="Vuksanovic O."/>
            <person name="Mourched A.-S."/>
            <person name="Charusanti P."/>
            <person name="Shaw S."/>
            <person name="Blin K."/>
            <person name="Weber T."/>
        </authorList>
    </citation>
    <scope>NUCLEOTIDE SEQUENCE</scope>
    <source>
        <strain evidence="2">NBC_00283</strain>
    </source>
</reference>
<dbReference type="Proteomes" id="UP001432075">
    <property type="component" value="Chromosome"/>
</dbReference>
<evidence type="ECO:0000313" key="3">
    <source>
        <dbReference type="Proteomes" id="UP001432075"/>
    </source>
</evidence>
<dbReference type="RefSeq" id="WP_124289537.1">
    <property type="nucleotide sequence ID" value="NZ_CP108057.1"/>
</dbReference>
<keyword evidence="1" id="KW-1133">Transmembrane helix</keyword>